<reference evidence="5" key="1">
    <citation type="submission" date="2022-02" db="EMBL/GenBank/DDBJ databases">
        <title>Polaribacter sp. MSW13, isolated from seawater.</title>
        <authorList>
            <person name="Kristyanto S."/>
            <person name="Jung J."/>
            <person name="Jeon C.O."/>
        </authorList>
    </citation>
    <scope>NUCLEOTIDE SEQUENCE</scope>
    <source>
        <strain evidence="5">MSW13</strain>
    </source>
</reference>
<dbReference type="InterPro" id="IPR019734">
    <property type="entry name" value="TPR_rpt"/>
</dbReference>
<dbReference type="Gene3D" id="1.25.40.10">
    <property type="entry name" value="Tetratricopeptide repeat domain"/>
    <property type="match status" value="2"/>
</dbReference>
<feature type="signal peptide" evidence="4">
    <location>
        <begin position="1"/>
        <end position="19"/>
    </location>
</feature>
<feature type="repeat" description="TPR" evidence="3">
    <location>
        <begin position="288"/>
        <end position="321"/>
    </location>
</feature>
<dbReference type="PROSITE" id="PS50005">
    <property type="entry name" value="TPR"/>
    <property type="match status" value="1"/>
</dbReference>
<evidence type="ECO:0000256" key="3">
    <source>
        <dbReference type="PROSITE-ProRule" id="PRU00339"/>
    </source>
</evidence>
<dbReference type="Pfam" id="PF13181">
    <property type="entry name" value="TPR_8"/>
    <property type="match status" value="1"/>
</dbReference>
<evidence type="ECO:0000313" key="5">
    <source>
        <dbReference type="EMBL" id="MCI2229604.1"/>
    </source>
</evidence>
<keyword evidence="1" id="KW-0677">Repeat</keyword>
<dbReference type="InterPro" id="IPR011990">
    <property type="entry name" value="TPR-like_helical_dom_sf"/>
</dbReference>
<evidence type="ECO:0000256" key="1">
    <source>
        <dbReference type="ARBA" id="ARBA00022737"/>
    </source>
</evidence>
<evidence type="ECO:0000313" key="6">
    <source>
        <dbReference type="Proteomes" id="UP001139369"/>
    </source>
</evidence>
<sequence length="416" mass="47778">MKKQILALALGLISVATFAQKNELKAAEKAIKKQDFKTAITVLKPLDAMEASMGAKYKAKFYFLKGQAYSKSDLKIAAESFNNLFSYEKEIGKSRYSKDAQPMLFNLKEDIRKNAFALYEQKDYKNASKTFYLRYQLDKKDTLFLANAALIAFQGKDYETSLPYYKELEKLGYTGISIEYRATNKKGEEVNLGTKTQRDLFVKTGEYSNPKDVVNKSKRGLIMKNIALILKEQGKVDEAIVAMENARKSNPNDIDLILTHAFIYNDLKQMDKFGELIEEAIKLDPNNPTLFFNLGVASAEQKLEEKAIGYYKKAIELDPNYRDAYLNLAYTITNARIAVVEEMNNNLDNAKKYEELENKNKDICKRALPFLEKADSLKRTLDTVRNLMNLYDTLEMFDKSDELRPIYKKLREEQGE</sequence>
<evidence type="ECO:0000256" key="2">
    <source>
        <dbReference type="ARBA" id="ARBA00022803"/>
    </source>
</evidence>
<gene>
    <name evidence="5" type="ORF">MC378_10530</name>
</gene>
<keyword evidence="6" id="KW-1185">Reference proteome</keyword>
<dbReference type="InterPro" id="IPR013105">
    <property type="entry name" value="TPR_2"/>
</dbReference>
<evidence type="ECO:0000256" key="4">
    <source>
        <dbReference type="SAM" id="SignalP"/>
    </source>
</evidence>
<organism evidence="5 6">
    <name type="scientific">Polaribacter marinus</name>
    <dbReference type="NCBI Taxonomy" id="2916838"/>
    <lineage>
        <taxon>Bacteria</taxon>
        <taxon>Pseudomonadati</taxon>
        <taxon>Bacteroidota</taxon>
        <taxon>Flavobacteriia</taxon>
        <taxon>Flavobacteriales</taxon>
        <taxon>Flavobacteriaceae</taxon>
    </lineage>
</organism>
<dbReference type="InterPro" id="IPR051685">
    <property type="entry name" value="Ycf3/AcsC/BcsC/TPR_MFPF"/>
</dbReference>
<dbReference type="PANTHER" id="PTHR44943">
    <property type="entry name" value="CELLULOSE SYNTHASE OPERON PROTEIN C"/>
    <property type="match status" value="1"/>
</dbReference>
<dbReference type="AlphaFoldDB" id="A0A9X2AN66"/>
<dbReference type="SUPFAM" id="SSF48452">
    <property type="entry name" value="TPR-like"/>
    <property type="match status" value="1"/>
</dbReference>
<dbReference type="RefSeq" id="WP_242178730.1">
    <property type="nucleotide sequence ID" value="NZ_JAKQYM010000007.1"/>
</dbReference>
<accession>A0A9X2AN66</accession>
<name>A0A9X2AN66_9FLAO</name>
<dbReference type="Pfam" id="PF07719">
    <property type="entry name" value="TPR_2"/>
    <property type="match status" value="1"/>
</dbReference>
<dbReference type="PANTHER" id="PTHR44943:SF8">
    <property type="entry name" value="TPR REPEAT-CONTAINING PROTEIN MJ0263"/>
    <property type="match status" value="1"/>
</dbReference>
<feature type="chain" id="PRO_5040907556" evidence="4">
    <location>
        <begin position="20"/>
        <end position="416"/>
    </location>
</feature>
<dbReference type="EMBL" id="JAKQYM010000007">
    <property type="protein sequence ID" value="MCI2229604.1"/>
    <property type="molecule type" value="Genomic_DNA"/>
</dbReference>
<dbReference type="SMART" id="SM00028">
    <property type="entry name" value="TPR"/>
    <property type="match status" value="2"/>
</dbReference>
<protein>
    <submittedName>
        <fullName evidence="5">Tetratricopeptide repeat protein</fullName>
    </submittedName>
</protein>
<keyword evidence="4" id="KW-0732">Signal</keyword>
<dbReference type="Proteomes" id="UP001139369">
    <property type="component" value="Unassembled WGS sequence"/>
</dbReference>
<comment type="caution">
    <text evidence="5">The sequence shown here is derived from an EMBL/GenBank/DDBJ whole genome shotgun (WGS) entry which is preliminary data.</text>
</comment>
<keyword evidence="2 3" id="KW-0802">TPR repeat</keyword>
<proteinExistence type="predicted"/>